<keyword evidence="5" id="KW-0677">Repeat</keyword>
<keyword evidence="14" id="KW-1185">Reference proteome</keyword>
<feature type="domain" description="MACPF-like" evidence="12">
    <location>
        <begin position="206"/>
        <end position="409"/>
    </location>
</feature>
<feature type="non-terminal residue" evidence="13">
    <location>
        <position position="412"/>
    </location>
</feature>
<dbReference type="GO" id="GO:0005874">
    <property type="term" value="C:microtubule"/>
    <property type="evidence" value="ECO:0007669"/>
    <property type="project" value="UniProtKB-KW"/>
</dbReference>
<evidence type="ECO:0000256" key="8">
    <source>
        <dbReference type="ARBA" id="ARBA00023175"/>
    </source>
</evidence>
<dbReference type="GO" id="GO:0007018">
    <property type="term" value="P:microtubule-based movement"/>
    <property type="evidence" value="ECO:0007669"/>
    <property type="project" value="TreeGrafter"/>
</dbReference>
<dbReference type="SUPFAM" id="SSF48452">
    <property type="entry name" value="TPR-like"/>
    <property type="match status" value="1"/>
</dbReference>
<comment type="similarity">
    <text evidence="2">Belongs to the kinesin light chain family.</text>
</comment>
<accession>A0A433Q250</accession>
<evidence type="ECO:0000313" key="13">
    <source>
        <dbReference type="EMBL" id="RUS23860.1"/>
    </source>
</evidence>
<keyword evidence="7" id="KW-0175">Coiled coil</keyword>
<dbReference type="InterPro" id="IPR002151">
    <property type="entry name" value="Kinesin_light"/>
</dbReference>
<dbReference type="GO" id="GO:0019894">
    <property type="term" value="F:kinesin binding"/>
    <property type="evidence" value="ECO:0007669"/>
    <property type="project" value="TreeGrafter"/>
</dbReference>
<keyword evidence="9" id="KW-0206">Cytoskeleton</keyword>
<evidence type="ECO:0000256" key="9">
    <source>
        <dbReference type="ARBA" id="ARBA00023212"/>
    </source>
</evidence>
<evidence type="ECO:0000256" key="11">
    <source>
        <dbReference type="SAM" id="MobiDB-lite"/>
    </source>
</evidence>
<comment type="subcellular location">
    <subcellularLocation>
        <location evidence="1">Cytoplasm</location>
        <location evidence="1">Cytoskeleton</location>
    </subcellularLocation>
</comment>
<dbReference type="PANTHER" id="PTHR45783">
    <property type="entry name" value="KINESIN LIGHT CHAIN"/>
    <property type="match status" value="1"/>
</dbReference>
<keyword evidence="4" id="KW-0493">Microtubule</keyword>
<dbReference type="InterPro" id="IPR019734">
    <property type="entry name" value="TPR_rpt"/>
</dbReference>
<keyword evidence="6 10" id="KW-0802">TPR repeat</keyword>
<dbReference type="InterPro" id="IPR011990">
    <property type="entry name" value="TPR-like_helical_dom_sf"/>
</dbReference>
<comment type="caution">
    <text evidence="13">The sequence shown here is derived from an EMBL/GenBank/DDBJ whole genome shotgun (WGS) entry which is preliminary data.</text>
</comment>
<proteinExistence type="inferred from homology"/>
<dbReference type="Pfam" id="PF22693">
    <property type="entry name" value="MACPF_1"/>
    <property type="match status" value="1"/>
</dbReference>
<evidence type="ECO:0000256" key="2">
    <source>
        <dbReference type="ARBA" id="ARBA00009622"/>
    </source>
</evidence>
<dbReference type="GO" id="GO:0005737">
    <property type="term" value="C:cytoplasm"/>
    <property type="evidence" value="ECO:0007669"/>
    <property type="project" value="TreeGrafter"/>
</dbReference>
<organism evidence="13 14">
    <name type="scientific">Jimgerdemannia flammicorona</name>
    <dbReference type="NCBI Taxonomy" id="994334"/>
    <lineage>
        <taxon>Eukaryota</taxon>
        <taxon>Fungi</taxon>
        <taxon>Fungi incertae sedis</taxon>
        <taxon>Mucoromycota</taxon>
        <taxon>Mucoromycotina</taxon>
        <taxon>Endogonomycetes</taxon>
        <taxon>Endogonales</taxon>
        <taxon>Endogonaceae</taxon>
        <taxon>Jimgerdemannia</taxon>
    </lineage>
</organism>
<evidence type="ECO:0000256" key="10">
    <source>
        <dbReference type="PROSITE-ProRule" id="PRU00339"/>
    </source>
</evidence>
<dbReference type="PANTHER" id="PTHR45783:SF3">
    <property type="entry name" value="KINESIN LIGHT CHAIN"/>
    <property type="match status" value="1"/>
</dbReference>
<gene>
    <name evidence="13" type="ORF">BC938DRAFT_474503</name>
</gene>
<dbReference type="EMBL" id="RBNJ01018280">
    <property type="protein sequence ID" value="RUS23860.1"/>
    <property type="molecule type" value="Genomic_DNA"/>
</dbReference>
<keyword evidence="8" id="KW-0505">Motor protein</keyword>
<dbReference type="Proteomes" id="UP000274822">
    <property type="component" value="Unassembled WGS sequence"/>
</dbReference>
<dbReference type="SMART" id="SM00028">
    <property type="entry name" value="TPR"/>
    <property type="match status" value="2"/>
</dbReference>
<dbReference type="GO" id="GO:0005871">
    <property type="term" value="C:kinesin complex"/>
    <property type="evidence" value="ECO:0007669"/>
    <property type="project" value="InterPro"/>
</dbReference>
<evidence type="ECO:0000256" key="4">
    <source>
        <dbReference type="ARBA" id="ARBA00022701"/>
    </source>
</evidence>
<protein>
    <submittedName>
        <fullName evidence="13">Tetratricopeptide repeat-domain-containing protein</fullName>
    </submittedName>
</protein>
<sequence>MWMAMKHLETATSLNHLAYLYNSQGNYDKAEPLYKRVLEIHEKVLGSHHSETAATLNNLAGLCERQGKHSEAELLFQRALAIREKVLRPEHPNMATTLNDLAQPCNSQGKNDETESLYQQTQLKGGSAPIKDPQLVDEQNIFSDTTGNTDSYLTPHTAHRIFRTQRLSCGLTINGTRKMKSAVRLRENNVLEIQPCNDLREEEIVSRSQLAETLINNGFNQTSVKAIFPLVSSELSGLLTRVNQNGATDQKPSFHHVIYHHQATIELTKATVEPTEEFINDIKATLEMGSPWDRYEALKGVFDIYGYVWAQKVALGGKLTASEKFMKHQTDRENINALATAKANVDAMIKGQNETGVSLLKVQGGDSTADAFDRSPNGWAASLKSEPSTWQVIRHDELIPIYELLDENLLSQ</sequence>
<dbReference type="InterPro" id="IPR054586">
    <property type="entry name" value="MACPF_1_fungal"/>
</dbReference>
<evidence type="ECO:0000313" key="14">
    <source>
        <dbReference type="Proteomes" id="UP000274822"/>
    </source>
</evidence>
<feature type="compositionally biased region" description="Polar residues" evidence="11">
    <location>
        <begin position="97"/>
        <end position="109"/>
    </location>
</feature>
<dbReference type="AlphaFoldDB" id="A0A433Q250"/>
<evidence type="ECO:0000256" key="7">
    <source>
        <dbReference type="ARBA" id="ARBA00023054"/>
    </source>
</evidence>
<feature type="region of interest" description="Disordered" evidence="11">
    <location>
        <begin position="97"/>
        <end position="116"/>
    </location>
</feature>
<evidence type="ECO:0000256" key="3">
    <source>
        <dbReference type="ARBA" id="ARBA00022490"/>
    </source>
</evidence>
<name>A0A433Q250_9FUNG</name>
<feature type="repeat" description="TPR" evidence="10">
    <location>
        <begin position="11"/>
        <end position="44"/>
    </location>
</feature>
<dbReference type="PRINTS" id="PR00381">
    <property type="entry name" value="KINESINLIGHT"/>
</dbReference>
<reference evidence="13 14" key="1">
    <citation type="journal article" date="2018" name="New Phytol.">
        <title>Phylogenomics of Endogonaceae and evolution of mycorrhizas within Mucoromycota.</title>
        <authorList>
            <person name="Chang Y."/>
            <person name="Desiro A."/>
            <person name="Na H."/>
            <person name="Sandor L."/>
            <person name="Lipzen A."/>
            <person name="Clum A."/>
            <person name="Barry K."/>
            <person name="Grigoriev I.V."/>
            <person name="Martin F.M."/>
            <person name="Stajich J.E."/>
            <person name="Smith M.E."/>
            <person name="Bonito G."/>
            <person name="Spatafora J.W."/>
        </authorList>
    </citation>
    <scope>NUCLEOTIDE SEQUENCE [LARGE SCALE GENOMIC DNA]</scope>
    <source>
        <strain evidence="13 14">AD002</strain>
    </source>
</reference>
<evidence type="ECO:0000256" key="5">
    <source>
        <dbReference type="ARBA" id="ARBA00022737"/>
    </source>
</evidence>
<dbReference type="Pfam" id="PF13424">
    <property type="entry name" value="TPR_12"/>
    <property type="match status" value="1"/>
</dbReference>
<evidence type="ECO:0000259" key="12">
    <source>
        <dbReference type="Pfam" id="PF22693"/>
    </source>
</evidence>
<dbReference type="PROSITE" id="PS50005">
    <property type="entry name" value="TPR"/>
    <property type="match status" value="1"/>
</dbReference>
<evidence type="ECO:0000256" key="6">
    <source>
        <dbReference type="ARBA" id="ARBA00022803"/>
    </source>
</evidence>
<dbReference type="Gene3D" id="1.25.40.10">
    <property type="entry name" value="Tetratricopeptide repeat domain"/>
    <property type="match status" value="1"/>
</dbReference>
<keyword evidence="3" id="KW-0963">Cytoplasm</keyword>
<evidence type="ECO:0000256" key="1">
    <source>
        <dbReference type="ARBA" id="ARBA00004245"/>
    </source>
</evidence>